<dbReference type="InterPro" id="IPR005097">
    <property type="entry name" value="Sacchrp_dh_NADP-bd"/>
</dbReference>
<dbReference type="GO" id="GO:0019878">
    <property type="term" value="P:lysine biosynthetic process via aminoadipic acid"/>
    <property type="evidence" value="ECO:0007669"/>
    <property type="project" value="TreeGrafter"/>
</dbReference>
<dbReference type="Gene3D" id="3.30.360.10">
    <property type="entry name" value="Dihydrodipicolinate Reductase, domain 2"/>
    <property type="match status" value="1"/>
</dbReference>
<protein>
    <submittedName>
        <fullName evidence="4">Saccharopine dehydrogenase</fullName>
    </submittedName>
</protein>
<feature type="domain" description="Saccharopine dehydrogenase NADP binding" evidence="2">
    <location>
        <begin position="4"/>
        <end position="119"/>
    </location>
</feature>
<keyword evidence="5" id="KW-1185">Reference proteome</keyword>
<dbReference type="RefSeq" id="WP_189583790.1">
    <property type="nucleotide sequence ID" value="NZ_BMYF01000018.1"/>
</dbReference>
<dbReference type="EMBL" id="BMYF01000018">
    <property type="protein sequence ID" value="GHB45191.1"/>
    <property type="molecule type" value="Genomic_DNA"/>
</dbReference>
<dbReference type="InterPro" id="IPR032095">
    <property type="entry name" value="Sacchrp_dh-like_C"/>
</dbReference>
<name>A0A8J3D0F6_9BACT</name>
<organism evidence="4 5">
    <name type="scientific">Mongoliitalea lutea</name>
    <dbReference type="NCBI Taxonomy" id="849756"/>
    <lineage>
        <taxon>Bacteria</taxon>
        <taxon>Pseudomonadati</taxon>
        <taxon>Bacteroidota</taxon>
        <taxon>Cytophagia</taxon>
        <taxon>Cytophagales</taxon>
        <taxon>Cyclobacteriaceae</taxon>
        <taxon>Mongoliitalea</taxon>
    </lineage>
</organism>
<evidence type="ECO:0000256" key="1">
    <source>
        <dbReference type="ARBA" id="ARBA00023002"/>
    </source>
</evidence>
<dbReference type="PANTHER" id="PTHR11133:SF22">
    <property type="entry name" value="ALPHA-AMINOADIPIC SEMIALDEHYDE SYNTHASE, MITOCHONDRIAL"/>
    <property type="match status" value="1"/>
</dbReference>
<sequence length="443" mass="50530">MEKILIIGAGKSATYLIDYLLETANKKNRTIIVADLSLTLAEEKIKQNPRGLAKCIDLNDVVGRKKLIQESDLVISMLPAHLHPMIAEDCLEFSKHFFTASYESDALRKMQSEIEKKGLFFLNECGLDPGIDHMSAMKIIDEVHTKGYTILSFRSYTGGLMAPESDDNPWKYKFTWNPRNVVLAGQGTAKYLDNNEYKYIPYHKLFERFEKIAIENYGIFEGYANRDSLAYREVYNLQKTPTLLRGTLRKEGFCQAWNVFVQLGMTDDSFTINFESSKATKRTFLNSFLPFHETKTVEEKLTAYLPWIDEPILEKLTYLGLFSNEHLPLTQGSPAAILQAILEPKWLLQESDKDLIVMQHIFEIQTPKGIQTLTSSLVDQGINQTYTAMAKTVGLPLAIAVDLFMDGVIQSRGLLRPTSREIYHPILQALEKHGIIFREEHLD</sequence>
<dbReference type="GO" id="GO:0004753">
    <property type="term" value="F:saccharopine dehydrogenase activity"/>
    <property type="evidence" value="ECO:0007669"/>
    <property type="project" value="TreeGrafter"/>
</dbReference>
<dbReference type="GO" id="GO:0005737">
    <property type="term" value="C:cytoplasm"/>
    <property type="evidence" value="ECO:0007669"/>
    <property type="project" value="TreeGrafter"/>
</dbReference>
<evidence type="ECO:0000313" key="5">
    <source>
        <dbReference type="Proteomes" id="UP000642809"/>
    </source>
</evidence>
<dbReference type="PANTHER" id="PTHR11133">
    <property type="entry name" value="SACCHAROPINE DEHYDROGENASE"/>
    <property type="match status" value="1"/>
</dbReference>
<dbReference type="Proteomes" id="UP000642809">
    <property type="component" value="Unassembled WGS sequence"/>
</dbReference>
<evidence type="ECO:0000313" key="4">
    <source>
        <dbReference type="EMBL" id="GHB45191.1"/>
    </source>
</evidence>
<dbReference type="Pfam" id="PF16653">
    <property type="entry name" value="Sacchrp_dh_C"/>
    <property type="match status" value="1"/>
</dbReference>
<evidence type="ECO:0000259" key="2">
    <source>
        <dbReference type="Pfam" id="PF03435"/>
    </source>
</evidence>
<dbReference type="AlphaFoldDB" id="A0A8J3D0F6"/>
<keyword evidence="1" id="KW-0560">Oxidoreductase</keyword>
<reference evidence="4" key="1">
    <citation type="journal article" date="2014" name="Int. J. Syst. Evol. Microbiol.">
        <title>Complete genome sequence of Corynebacterium casei LMG S-19264T (=DSM 44701T), isolated from a smear-ripened cheese.</title>
        <authorList>
            <consortium name="US DOE Joint Genome Institute (JGI-PGF)"/>
            <person name="Walter F."/>
            <person name="Albersmeier A."/>
            <person name="Kalinowski J."/>
            <person name="Ruckert C."/>
        </authorList>
    </citation>
    <scope>NUCLEOTIDE SEQUENCE</scope>
    <source>
        <strain evidence="4">KCTC 23224</strain>
    </source>
</reference>
<reference evidence="4" key="2">
    <citation type="submission" date="2020-09" db="EMBL/GenBank/DDBJ databases">
        <authorList>
            <person name="Sun Q."/>
            <person name="Kim S."/>
        </authorList>
    </citation>
    <scope>NUCLEOTIDE SEQUENCE</scope>
    <source>
        <strain evidence="4">KCTC 23224</strain>
    </source>
</reference>
<dbReference type="SUPFAM" id="SSF55347">
    <property type="entry name" value="Glyceraldehyde-3-phosphate dehydrogenase-like, C-terminal domain"/>
    <property type="match status" value="1"/>
</dbReference>
<proteinExistence type="predicted"/>
<dbReference type="Pfam" id="PF03435">
    <property type="entry name" value="Sacchrp_dh_NADP"/>
    <property type="match status" value="1"/>
</dbReference>
<comment type="caution">
    <text evidence="4">The sequence shown here is derived from an EMBL/GenBank/DDBJ whole genome shotgun (WGS) entry which is preliminary data.</text>
</comment>
<dbReference type="Gene3D" id="1.10.1870.10">
    <property type="entry name" value="Domain 3, Saccharopine reductase"/>
    <property type="match status" value="1"/>
</dbReference>
<dbReference type="InterPro" id="IPR036291">
    <property type="entry name" value="NAD(P)-bd_dom_sf"/>
</dbReference>
<feature type="domain" description="Saccharopine dehydrogenase-like C-terminal" evidence="3">
    <location>
        <begin position="126"/>
        <end position="435"/>
    </location>
</feature>
<accession>A0A8J3D0F6</accession>
<evidence type="ECO:0000259" key="3">
    <source>
        <dbReference type="Pfam" id="PF16653"/>
    </source>
</evidence>
<gene>
    <name evidence="4" type="ORF">GCM10008106_27700</name>
</gene>
<dbReference type="InterPro" id="IPR051168">
    <property type="entry name" value="AASS"/>
</dbReference>
<dbReference type="Gene3D" id="3.40.50.720">
    <property type="entry name" value="NAD(P)-binding Rossmann-like Domain"/>
    <property type="match status" value="1"/>
</dbReference>
<dbReference type="SUPFAM" id="SSF51735">
    <property type="entry name" value="NAD(P)-binding Rossmann-fold domains"/>
    <property type="match status" value="1"/>
</dbReference>